<dbReference type="Gene3D" id="3.40.50.2300">
    <property type="match status" value="1"/>
</dbReference>
<evidence type="ECO:0000259" key="5">
    <source>
        <dbReference type="PROSITE" id="PS51755"/>
    </source>
</evidence>
<evidence type="ECO:0000256" key="1">
    <source>
        <dbReference type="ARBA" id="ARBA00023125"/>
    </source>
</evidence>
<dbReference type="InterPro" id="IPR011006">
    <property type="entry name" value="CheY-like_superfamily"/>
</dbReference>
<dbReference type="Pfam" id="PF00072">
    <property type="entry name" value="Response_reg"/>
    <property type="match status" value="1"/>
</dbReference>
<dbReference type="SUPFAM" id="SSF52172">
    <property type="entry name" value="CheY-like"/>
    <property type="match status" value="1"/>
</dbReference>
<dbReference type="SMART" id="SM00448">
    <property type="entry name" value="REC"/>
    <property type="match status" value="1"/>
</dbReference>
<proteinExistence type="predicted"/>
<dbReference type="PROSITE" id="PS50110">
    <property type="entry name" value="RESPONSE_REGULATORY"/>
    <property type="match status" value="1"/>
</dbReference>
<dbReference type="InterPro" id="IPR001867">
    <property type="entry name" value="OmpR/PhoB-type_DNA-bd"/>
</dbReference>
<dbReference type="EMBL" id="BAABAS010000035">
    <property type="protein sequence ID" value="GAA4242798.1"/>
    <property type="molecule type" value="Genomic_DNA"/>
</dbReference>
<dbReference type="Gene3D" id="6.10.250.690">
    <property type="match status" value="1"/>
</dbReference>
<dbReference type="RefSeq" id="WP_344908349.1">
    <property type="nucleotide sequence ID" value="NZ_BAABAS010000035.1"/>
</dbReference>
<organism evidence="6 7">
    <name type="scientific">Actinomadura meridiana</name>
    <dbReference type="NCBI Taxonomy" id="559626"/>
    <lineage>
        <taxon>Bacteria</taxon>
        <taxon>Bacillati</taxon>
        <taxon>Actinomycetota</taxon>
        <taxon>Actinomycetes</taxon>
        <taxon>Streptosporangiales</taxon>
        <taxon>Thermomonosporaceae</taxon>
        <taxon>Actinomadura</taxon>
    </lineage>
</organism>
<evidence type="ECO:0000256" key="2">
    <source>
        <dbReference type="PROSITE-ProRule" id="PRU00169"/>
    </source>
</evidence>
<dbReference type="InterPro" id="IPR001789">
    <property type="entry name" value="Sig_transdc_resp-reg_receiver"/>
</dbReference>
<dbReference type="PANTHER" id="PTHR48111:SF36">
    <property type="entry name" value="TRANSCRIPTIONAL REGULATORY PROTEIN CUTR"/>
    <property type="match status" value="1"/>
</dbReference>
<evidence type="ECO:0000313" key="7">
    <source>
        <dbReference type="Proteomes" id="UP001501710"/>
    </source>
</evidence>
<protein>
    <submittedName>
        <fullName evidence="6">Response regulator transcription factor</fullName>
    </submittedName>
</protein>
<keyword evidence="1 3" id="KW-0238">DNA-binding</keyword>
<reference evidence="7" key="1">
    <citation type="journal article" date="2019" name="Int. J. Syst. Evol. Microbiol.">
        <title>The Global Catalogue of Microorganisms (GCM) 10K type strain sequencing project: providing services to taxonomists for standard genome sequencing and annotation.</title>
        <authorList>
            <consortium name="The Broad Institute Genomics Platform"/>
            <consortium name="The Broad Institute Genome Sequencing Center for Infectious Disease"/>
            <person name="Wu L."/>
            <person name="Ma J."/>
        </authorList>
    </citation>
    <scope>NUCLEOTIDE SEQUENCE [LARGE SCALE GENOMIC DNA]</scope>
    <source>
        <strain evidence="7">JCM 17440</strain>
    </source>
</reference>
<dbReference type="SMART" id="SM00862">
    <property type="entry name" value="Trans_reg_C"/>
    <property type="match status" value="1"/>
</dbReference>
<evidence type="ECO:0000259" key="4">
    <source>
        <dbReference type="PROSITE" id="PS50110"/>
    </source>
</evidence>
<dbReference type="Pfam" id="PF00486">
    <property type="entry name" value="Trans_reg_C"/>
    <property type="match status" value="1"/>
</dbReference>
<feature type="domain" description="Response regulatory" evidence="4">
    <location>
        <begin position="2"/>
        <end position="116"/>
    </location>
</feature>
<dbReference type="Gene3D" id="1.10.10.10">
    <property type="entry name" value="Winged helix-like DNA-binding domain superfamily/Winged helix DNA-binding domain"/>
    <property type="match status" value="1"/>
</dbReference>
<dbReference type="InterPro" id="IPR036388">
    <property type="entry name" value="WH-like_DNA-bd_sf"/>
</dbReference>
<dbReference type="InterPro" id="IPR039420">
    <property type="entry name" value="WalR-like"/>
</dbReference>
<dbReference type="PANTHER" id="PTHR48111">
    <property type="entry name" value="REGULATOR OF RPOS"/>
    <property type="match status" value="1"/>
</dbReference>
<keyword evidence="7" id="KW-1185">Reference proteome</keyword>
<comment type="caution">
    <text evidence="6">The sequence shown here is derived from an EMBL/GenBank/DDBJ whole genome shotgun (WGS) entry which is preliminary data.</text>
</comment>
<feature type="modified residue" description="4-aspartylphosphate" evidence="2">
    <location>
        <position position="51"/>
    </location>
</feature>
<dbReference type="CDD" id="cd00383">
    <property type="entry name" value="trans_reg_C"/>
    <property type="match status" value="1"/>
</dbReference>
<gene>
    <name evidence="6" type="ORF">GCM10022254_77170</name>
</gene>
<sequence length="221" mass="24061">MRVLVVEDFEVLARSIGTGLRREGMAVDVVLDGTDALERLAVTRYDVVVLDRDLPGVHGDEICGRLAQDRCATRVLMLTASDTVQDRVEGLGLGADDYLPKPFAFAELVARVRALGRRASPPVPPTLTYGDITLDPARRVASRGGRRLELSPREFALLECLLAVPGLVISAEELLERVWDEAADPFSSAVKHTVHRLRAKLGDPPVIETVREGGYRVGSPS</sequence>
<name>A0ABP8CSR5_9ACTN</name>
<feature type="DNA-binding region" description="OmpR/PhoB-type" evidence="3">
    <location>
        <begin position="124"/>
        <end position="219"/>
    </location>
</feature>
<evidence type="ECO:0000313" key="6">
    <source>
        <dbReference type="EMBL" id="GAA4242798.1"/>
    </source>
</evidence>
<keyword evidence="2" id="KW-0597">Phosphoprotein</keyword>
<feature type="domain" description="OmpR/PhoB-type" evidence="5">
    <location>
        <begin position="124"/>
        <end position="219"/>
    </location>
</feature>
<dbReference type="Proteomes" id="UP001501710">
    <property type="component" value="Unassembled WGS sequence"/>
</dbReference>
<accession>A0ABP8CSR5</accession>
<evidence type="ECO:0000256" key="3">
    <source>
        <dbReference type="PROSITE-ProRule" id="PRU01091"/>
    </source>
</evidence>
<dbReference type="PROSITE" id="PS51755">
    <property type="entry name" value="OMPR_PHOB"/>
    <property type="match status" value="1"/>
</dbReference>